<reference evidence="2 3" key="1">
    <citation type="journal article" date="2024" name="Int. J. Mol. Sci.">
        <title>Exploration of Alicyclobacillus spp. Genome in Search of Antibiotic Resistance.</title>
        <authorList>
            <person name="Bucka-Kolendo J."/>
            <person name="Kiousi D.E."/>
            <person name="Dekowska A."/>
            <person name="Mikolajczuk-Szczyrba A."/>
            <person name="Karadedos D.M."/>
            <person name="Michael P."/>
            <person name="Galanis A."/>
            <person name="Sokolowska B."/>
        </authorList>
    </citation>
    <scope>NUCLEOTIDE SEQUENCE [LARGE SCALE GENOMIC DNA]</scope>
    <source>
        <strain evidence="2 3">KKP 3000</strain>
    </source>
</reference>
<sequence length="300" mass="32539">MFTLLTITGLVSLFPLPCSNAALAAANPNRATVALTHRTDIIPSSPPVSMPYMPPNPSRPPGRDEALGLGLRYVLAERTTNYFHASPTQAKNIELVAKRLNGLILEPGQTFSYNHELGPYTAGNGYGWGRAFLGDRIVPSMGGGVCQGASTLYSALLRTGLPIVERHQHGLTVPYLPAGEDATVSEPTLDFRFQNNLPTPVMIGASADSQERFLTVALWGAKPLRPLMVHHRVISTSAYSTLHKRTDKLPKGQHHVMFPGQNGVQVETWVDNPADQVHSKRSFGVDTYLASPRVIEDGQG</sequence>
<comment type="caution">
    <text evidence="2">The sequence shown here is derived from an EMBL/GenBank/DDBJ whole genome shotgun (WGS) entry which is preliminary data.</text>
</comment>
<keyword evidence="1" id="KW-0732">Signal</keyword>
<dbReference type="InterPro" id="IPR052913">
    <property type="entry name" value="Glycopeptide_resist_protein"/>
</dbReference>
<evidence type="ECO:0000313" key="2">
    <source>
        <dbReference type="EMBL" id="MFB5191974.1"/>
    </source>
</evidence>
<accession>A0ABV5AI78</accession>
<keyword evidence="3" id="KW-1185">Reference proteome</keyword>
<gene>
    <name evidence="2" type="ORF">KKP3000_000765</name>
</gene>
<dbReference type="PANTHER" id="PTHR35788">
    <property type="entry name" value="EXPORTED PROTEIN-RELATED"/>
    <property type="match status" value="1"/>
</dbReference>
<evidence type="ECO:0000313" key="3">
    <source>
        <dbReference type="Proteomes" id="UP001579974"/>
    </source>
</evidence>
<dbReference type="Pfam" id="PF04294">
    <property type="entry name" value="VanW"/>
    <property type="match status" value="1"/>
</dbReference>
<evidence type="ECO:0000256" key="1">
    <source>
        <dbReference type="SAM" id="SignalP"/>
    </source>
</evidence>
<dbReference type="PANTHER" id="PTHR35788:SF1">
    <property type="entry name" value="EXPORTED PROTEIN"/>
    <property type="match status" value="1"/>
</dbReference>
<dbReference type="Proteomes" id="UP001579974">
    <property type="component" value="Unassembled WGS sequence"/>
</dbReference>
<feature type="signal peptide" evidence="1">
    <location>
        <begin position="1"/>
        <end position="24"/>
    </location>
</feature>
<protein>
    <submittedName>
        <fullName evidence="2">VanW family protein</fullName>
    </submittedName>
</protein>
<organism evidence="2 3">
    <name type="scientific">Alicyclobacillus fastidiosus</name>
    <dbReference type="NCBI Taxonomy" id="392011"/>
    <lineage>
        <taxon>Bacteria</taxon>
        <taxon>Bacillati</taxon>
        <taxon>Bacillota</taxon>
        <taxon>Bacilli</taxon>
        <taxon>Bacillales</taxon>
        <taxon>Alicyclobacillaceae</taxon>
        <taxon>Alicyclobacillus</taxon>
    </lineage>
</organism>
<dbReference type="EMBL" id="JBDXSU010000015">
    <property type="protein sequence ID" value="MFB5191974.1"/>
    <property type="molecule type" value="Genomic_DNA"/>
</dbReference>
<dbReference type="InterPro" id="IPR007391">
    <property type="entry name" value="Vancomycin_resist_VanW"/>
</dbReference>
<proteinExistence type="predicted"/>
<name>A0ABV5AI78_9BACL</name>
<dbReference type="RefSeq" id="WP_275475084.1">
    <property type="nucleotide sequence ID" value="NZ_CP162940.1"/>
</dbReference>
<feature type="chain" id="PRO_5046436966" evidence="1">
    <location>
        <begin position="25"/>
        <end position="300"/>
    </location>
</feature>